<dbReference type="Gene3D" id="1.10.240.10">
    <property type="entry name" value="Tyrosyl-Transfer RNA Synthetase"/>
    <property type="match status" value="1"/>
</dbReference>
<keyword evidence="19" id="KW-1185">Reference proteome</keyword>
<evidence type="ECO:0000256" key="1">
    <source>
        <dbReference type="ARBA" id="ARBA00004305"/>
    </source>
</evidence>
<proteinExistence type="inferred from homology"/>
<reference evidence="16 18" key="2">
    <citation type="journal article" date="2016" name="Front. Microbiol.">
        <title>Genome and transcriptome sequences reveal the specific parasitism of the nematophagous Purpureocillium lilacinum 36-1.</title>
        <authorList>
            <person name="Xie J."/>
            <person name="Li S."/>
            <person name="Mo C."/>
            <person name="Xiao X."/>
            <person name="Peng D."/>
            <person name="Wang G."/>
            <person name="Xiao Y."/>
        </authorList>
    </citation>
    <scope>NUCLEOTIDE SEQUENCE [LARGE SCALE GENOMIC DNA]</scope>
    <source>
        <strain evidence="16 18">36-1</strain>
    </source>
</reference>
<evidence type="ECO:0000256" key="11">
    <source>
        <dbReference type="ARBA" id="ARBA00069760"/>
    </source>
</evidence>
<dbReference type="EMBL" id="LSBI01000006">
    <property type="protein sequence ID" value="OAQ88169.1"/>
    <property type="molecule type" value="Genomic_DNA"/>
</dbReference>
<dbReference type="FunFam" id="3.40.50.620:FF:000082">
    <property type="entry name" value="MSW1p Mitochondrial tryptophanyl-tRNA synthetase"/>
    <property type="match status" value="1"/>
</dbReference>
<evidence type="ECO:0000256" key="6">
    <source>
        <dbReference type="ARBA" id="ARBA00022840"/>
    </source>
</evidence>
<keyword evidence="6 12" id="KW-0067">ATP-binding</keyword>
<dbReference type="PROSITE" id="PS00178">
    <property type="entry name" value="AA_TRNA_LIGASE_I"/>
    <property type="match status" value="1"/>
</dbReference>
<dbReference type="InterPro" id="IPR014729">
    <property type="entry name" value="Rossmann-like_a/b/a_fold"/>
</dbReference>
<evidence type="ECO:0000313" key="15">
    <source>
        <dbReference type="EMBL" id="OAQ88169.1"/>
    </source>
</evidence>
<keyword evidence="7 12" id="KW-0648">Protein biosynthesis</keyword>
<evidence type="ECO:0000256" key="3">
    <source>
        <dbReference type="ARBA" id="ARBA00013161"/>
    </source>
</evidence>
<dbReference type="PANTHER" id="PTHR43766">
    <property type="entry name" value="TRYPTOPHAN--TRNA LIGASE, MITOCHONDRIAL"/>
    <property type="match status" value="1"/>
</dbReference>
<dbReference type="InterPro" id="IPR050203">
    <property type="entry name" value="Trp-tRNA_synthetase"/>
</dbReference>
<dbReference type="AlphaFoldDB" id="A0A179GRC1"/>
<evidence type="ECO:0000313" key="19">
    <source>
        <dbReference type="Proteomes" id="UP001287286"/>
    </source>
</evidence>
<dbReference type="EMBL" id="LCWV01000010">
    <property type="protein sequence ID" value="PWI69915.1"/>
    <property type="molecule type" value="Genomic_DNA"/>
</dbReference>
<dbReference type="EMBL" id="LSBH01000004">
    <property type="protein sequence ID" value="OAQ80424.1"/>
    <property type="molecule type" value="Genomic_DNA"/>
</dbReference>
<dbReference type="Proteomes" id="UP000078240">
    <property type="component" value="Unassembled WGS sequence"/>
</dbReference>
<dbReference type="EMBL" id="JAWRVI010000017">
    <property type="protein sequence ID" value="KAK4090117.1"/>
    <property type="molecule type" value="Genomic_DNA"/>
</dbReference>
<dbReference type="InterPro" id="IPR002306">
    <property type="entry name" value="Trp-tRNA-ligase"/>
</dbReference>
<dbReference type="Pfam" id="PF00579">
    <property type="entry name" value="tRNA-synt_1b"/>
    <property type="match status" value="1"/>
</dbReference>
<dbReference type="InterPro" id="IPR001412">
    <property type="entry name" value="aa-tRNA-synth_I_CS"/>
</dbReference>
<dbReference type="GO" id="GO:0004830">
    <property type="term" value="F:tryptophan-tRNA ligase activity"/>
    <property type="evidence" value="ECO:0007669"/>
    <property type="project" value="UniProtKB-EC"/>
</dbReference>
<organism evidence="14 17">
    <name type="scientific">Purpureocillium lilacinum</name>
    <name type="common">Paecilomyces lilacinus</name>
    <dbReference type="NCBI Taxonomy" id="33203"/>
    <lineage>
        <taxon>Eukaryota</taxon>
        <taxon>Fungi</taxon>
        <taxon>Dikarya</taxon>
        <taxon>Ascomycota</taxon>
        <taxon>Pezizomycotina</taxon>
        <taxon>Sordariomycetes</taxon>
        <taxon>Hypocreomycetidae</taxon>
        <taxon>Hypocreales</taxon>
        <taxon>Ophiocordycipitaceae</taxon>
        <taxon>Purpureocillium</taxon>
    </lineage>
</organism>
<evidence type="ECO:0000313" key="14">
    <source>
        <dbReference type="EMBL" id="OAQ80424.1"/>
    </source>
</evidence>
<reference evidence="16" key="1">
    <citation type="submission" date="2015-05" db="EMBL/GenBank/DDBJ databases">
        <authorList>
            <person name="Wang D.B."/>
            <person name="Wang M."/>
        </authorList>
    </citation>
    <scope>NUCLEOTIDE SEQUENCE</scope>
    <source>
        <strain evidence="16">36-1</strain>
    </source>
</reference>
<protein>
    <recommendedName>
        <fullName evidence="11">Tryptophan--tRNA ligase, mitochondrial</fullName>
        <ecNumber evidence="3">6.1.1.2</ecNumber>
    </recommendedName>
    <alternativeName>
        <fullName evidence="9">Tryptophanyl-tRNA synthetase</fullName>
    </alternativeName>
</protein>
<dbReference type="NCBIfam" id="TIGR00233">
    <property type="entry name" value="trpS"/>
    <property type="match status" value="1"/>
</dbReference>
<dbReference type="HAMAP" id="MF_00140_B">
    <property type="entry name" value="Trp_tRNA_synth_B"/>
    <property type="match status" value="1"/>
</dbReference>
<dbReference type="GO" id="GO:0005759">
    <property type="term" value="C:mitochondrial matrix"/>
    <property type="evidence" value="ECO:0007669"/>
    <property type="project" value="UniProtKB-SubCell"/>
</dbReference>
<evidence type="ECO:0000256" key="2">
    <source>
        <dbReference type="ARBA" id="ARBA00005594"/>
    </source>
</evidence>
<evidence type="ECO:0000256" key="8">
    <source>
        <dbReference type="ARBA" id="ARBA00023146"/>
    </source>
</evidence>
<dbReference type="STRING" id="33203.A0A179GRC1"/>
<comment type="subcellular location">
    <subcellularLocation>
        <location evidence="1">Mitochondrion matrix</location>
    </subcellularLocation>
</comment>
<evidence type="ECO:0000313" key="18">
    <source>
        <dbReference type="Proteomes" id="UP000245956"/>
    </source>
</evidence>
<evidence type="ECO:0000256" key="12">
    <source>
        <dbReference type="RuleBase" id="RU363036"/>
    </source>
</evidence>
<dbReference type="GO" id="GO:0005524">
    <property type="term" value="F:ATP binding"/>
    <property type="evidence" value="ECO:0007669"/>
    <property type="project" value="UniProtKB-KW"/>
</dbReference>
<evidence type="ECO:0000256" key="7">
    <source>
        <dbReference type="ARBA" id="ARBA00022917"/>
    </source>
</evidence>
<evidence type="ECO:0000256" key="4">
    <source>
        <dbReference type="ARBA" id="ARBA00022598"/>
    </source>
</evidence>
<evidence type="ECO:0000313" key="13">
    <source>
        <dbReference type="EMBL" id="KAK4090117.1"/>
    </source>
</evidence>
<dbReference type="Proteomes" id="UP000245956">
    <property type="component" value="Unassembled WGS sequence"/>
</dbReference>
<keyword evidence="5 12" id="KW-0547">Nucleotide-binding</keyword>
<reference evidence="13" key="4">
    <citation type="submission" date="2023-11" db="EMBL/GenBank/DDBJ databases">
        <authorList>
            <person name="Beijen E."/>
            <person name="Ohm R.A."/>
        </authorList>
    </citation>
    <scope>NUCLEOTIDE SEQUENCE</scope>
    <source>
        <strain evidence="13">CBS 150709</strain>
    </source>
</reference>
<evidence type="ECO:0000256" key="10">
    <source>
        <dbReference type="ARBA" id="ARBA00049929"/>
    </source>
</evidence>
<evidence type="ECO:0000313" key="17">
    <source>
        <dbReference type="Proteomes" id="UP000078240"/>
    </source>
</evidence>
<dbReference type="Gene3D" id="3.40.50.620">
    <property type="entry name" value="HUPs"/>
    <property type="match status" value="1"/>
</dbReference>
<dbReference type="EC" id="6.1.1.2" evidence="3"/>
<sequence length="354" mass="39425">MQRAVASKALPRARVVFSGIQPTGVPHLGNYVGALRQWLRLQHQEKPDTKLIYSIVDLHAITVPQNPERLRRHKREALAALLAIGIDPDRCTLFYQSSVPAHSELMWILSCTASVGYLSRMTQWKQKLSLSPSSHIEDQPVSSRLKLGLFAYPVLQAADVLVHRATHVPVGHDQAQHLEFARECATNFNHAYGPCLVQPETMIPPVHRIMSLTDPTSKMSKSHKSERSRILITDTPDEIRAKISSALTDSHAGISYDMATRPGISNLLDILSIFDAQQRTPAELANAYSQTHPREFKGMVADSVTQGLHGIRSRFLELLDSDSTYLDYVEAQGARKARENAEETMELVRSAVGL</sequence>
<comment type="caution">
    <text evidence="14">The sequence shown here is derived from an EMBL/GenBank/DDBJ whole genome shotgun (WGS) entry which is preliminary data.</text>
</comment>
<dbReference type="OrthoDB" id="15808at2759"/>
<keyword evidence="8 12" id="KW-0030">Aminoacyl-tRNA synthetase</keyword>
<comment type="catalytic activity">
    <reaction evidence="10">
        <text>tRNA(Trp) + L-tryptophan + ATP = L-tryptophyl-tRNA(Trp) + AMP + diphosphate + H(+)</text>
        <dbReference type="Rhea" id="RHEA:24080"/>
        <dbReference type="Rhea" id="RHEA-COMP:9671"/>
        <dbReference type="Rhea" id="RHEA-COMP:9705"/>
        <dbReference type="ChEBI" id="CHEBI:15378"/>
        <dbReference type="ChEBI" id="CHEBI:30616"/>
        <dbReference type="ChEBI" id="CHEBI:33019"/>
        <dbReference type="ChEBI" id="CHEBI:57912"/>
        <dbReference type="ChEBI" id="CHEBI:78442"/>
        <dbReference type="ChEBI" id="CHEBI:78535"/>
        <dbReference type="ChEBI" id="CHEBI:456215"/>
        <dbReference type="EC" id="6.1.1.2"/>
    </reaction>
</comment>
<dbReference type="InterPro" id="IPR002305">
    <property type="entry name" value="aa-tRNA-synth_Ic"/>
</dbReference>
<name>A0A179GRC1_PURLI</name>
<evidence type="ECO:0000313" key="16">
    <source>
        <dbReference type="EMBL" id="PWI69915.1"/>
    </source>
</evidence>
<gene>
    <name evidence="16" type="ORF">PCL_00059</name>
    <name evidence="13" type="ORF">Purlil1_5743</name>
    <name evidence="14" type="ORF">VFPBJ_06009</name>
    <name evidence="15" type="ORF">VFPFJ_06634</name>
</gene>
<evidence type="ECO:0000256" key="5">
    <source>
        <dbReference type="ARBA" id="ARBA00022741"/>
    </source>
</evidence>
<dbReference type="SUPFAM" id="SSF52374">
    <property type="entry name" value="Nucleotidylyl transferase"/>
    <property type="match status" value="1"/>
</dbReference>
<accession>A0A179GRC1</accession>
<dbReference type="CDD" id="cd00806">
    <property type="entry name" value="TrpRS_core"/>
    <property type="match status" value="1"/>
</dbReference>
<dbReference type="InterPro" id="IPR024109">
    <property type="entry name" value="Trp-tRNA-ligase_bac-type"/>
</dbReference>
<dbReference type="Proteomes" id="UP000078340">
    <property type="component" value="Unassembled WGS sequence"/>
</dbReference>
<keyword evidence="4 12" id="KW-0436">Ligase</keyword>
<dbReference type="OMA" id="PNHIRIE"/>
<comment type="similarity">
    <text evidence="2 12">Belongs to the class-I aminoacyl-tRNA synthetase family.</text>
</comment>
<dbReference type="Proteomes" id="UP001287286">
    <property type="component" value="Unassembled WGS sequence"/>
</dbReference>
<dbReference type="GO" id="GO:0070183">
    <property type="term" value="P:mitochondrial tryptophanyl-tRNA aminoacylation"/>
    <property type="evidence" value="ECO:0007669"/>
    <property type="project" value="EnsemblFungi"/>
</dbReference>
<dbReference type="PANTHER" id="PTHR43766:SF1">
    <property type="entry name" value="TRYPTOPHAN--TRNA LIGASE, MITOCHONDRIAL"/>
    <property type="match status" value="1"/>
</dbReference>
<reference evidence="14 17" key="3">
    <citation type="submission" date="2016-01" db="EMBL/GenBank/DDBJ databases">
        <title>Biosynthesis of antibiotic leucinostatins and their inhibition on Phytophthora in bio-control Purpureocillium lilacinum.</title>
        <authorList>
            <person name="Wang G."/>
            <person name="Liu Z."/>
            <person name="Lin R."/>
            <person name="Li E."/>
            <person name="Mao Z."/>
            <person name="Ling J."/>
            <person name="Yin W."/>
            <person name="Xie B."/>
        </authorList>
    </citation>
    <scope>NUCLEOTIDE SEQUENCE [LARGE SCALE GENOMIC DNA]</scope>
    <source>
        <strain evidence="14">PLBJ-1</strain>
        <strain evidence="15">PLFJ-1</strain>
    </source>
</reference>
<evidence type="ECO:0000256" key="9">
    <source>
        <dbReference type="ARBA" id="ARBA00030268"/>
    </source>
</evidence>
<reference evidence="13 19" key="5">
    <citation type="journal article" date="2024" name="Microbiol. Resour. Announc.">
        <title>Genome annotations for the ascomycete fungi Trichoderma harzianum, Trichoderma aggressivum, and Purpureocillium lilacinum.</title>
        <authorList>
            <person name="Beijen E.P.W."/>
            <person name="Ohm R.A."/>
        </authorList>
    </citation>
    <scope>NUCLEOTIDE SEQUENCE [LARGE SCALE GENOMIC DNA]</scope>
    <source>
        <strain evidence="13 19">CBS 150709</strain>
    </source>
</reference>
<dbReference type="FunFam" id="1.10.240.10:FF:000002">
    <property type="entry name" value="Tryptophan--tRNA ligase"/>
    <property type="match status" value="1"/>
</dbReference>
<dbReference type="PRINTS" id="PR01039">
    <property type="entry name" value="TRNASYNTHTRP"/>
</dbReference>